<evidence type="ECO:0000313" key="2">
    <source>
        <dbReference type="EMBL" id="ASG17858.1"/>
    </source>
</evidence>
<evidence type="ECO:0000313" key="3">
    <source>
        <dbReference type="Proteomes" id="UP000197157"/>
    </source>
</evidence>
<dbReference type="AlphaFoldDB" id="A0A2C9P3M1"/>
<reference evidence="2 3" key="1">
    <citation type="submission" date="2017-06" db="EMBL/GenBank/DDBJ databases">
        <title>Salmonella reference genomes for public health.</title>
        <authorList>
            <person name="Robertson J."/>
            <person name="Yoshida C."/>
            <person name="Gurnik S."/>
            <person name="Nash J."/>
        </authorList>
    </citation>
    <scope>NUCLEOTIDE SEQUENCE [LARGE SCALE GENOMIC DNA]</scope>
    <source>
        <strain evidence="2 3">S-1643</strain>
    </source>
</reference>
<feature type="region of interest" description="Disordered" evidence="1">
    <location>
        <begin position="92"/>
        <end position="122"/>
    </location>
</feature>
<accession>A0A2C9P3M1</accession>
<dbReference type="Proteomes" id="UP000197157">
    <property type="component" value="Chromosome"/>
</dbReference>
<protein>
    <recommendedName>
        <fullName evidence="4">Bacteriophage protein</fullName>
    </recommendedName>
</protein>
<evidence type="ECO:0008006" key="4">
    <source>
        <dbReference type="Google" id="ProtNLM"/>
    </source>
</evidence>
<dbReference type="EMBL" id="CP022117">
    <property type="protein sequence ID" value="ASG17858.1"/>
    <property type="molecule type" value="Genomic_DNA"/>
</dbReference>
<name>A0A2C9P3M1_SALET</name>
<sequence>MKYLVNTGVTLSLADGSRYEITKGIHSGADFPDNVRSHWAFDAYAKQIDDAEADKLEAVNADLKAYVVSLESANAELLAQIAEKDKEIAGLKSAVTKPDDKSVESEVKQETGNAKKQSSANK</sequence>
<proteinExistence type="predicted"/>
<organism evidence="2 3">
    <name type="scientific">Salmonella enterica subsp. enterica serovar Macclesfield str. S-1643</name>
    <dbReference type="NCBI Taxonomy" id="1242107"/>
    <lineage>
        <taxon>Bacteria</taxon>
        <taxon>Pseudomonadati</taxon>
        <taxon>Pseudomonadota</taxon>
        <taxon>Gammaproteobacteria</taxon>
        <taxon>Enterobacterales</taxon>
        <taxon>Enterobacteriaceae</taxon>
        <taxon>Salmonella</taxon>
    </lineage>
</organism>
<feature type="compositionally biased region" description="Polar residues" evidence="1">
    <location>
        <begin position="110"/>
        <end position="122"/>
    </location>
</feature>
<evidence type="ECO:0000256" key="1">
    <source>
        <dbReference type="SAM" id="MobiDB-lite"/>
    </source>
</evidence>
<feature type="compositionally biased region" description="Basic and acidic residues" evidence="1">
    <location>
        <begin position="97"/>
        <end position="109"/>
    </location>
</feature>
<gene>
    <name evidence="2" type="ORF">LFZ25_18915</name>
</gene>
<dbReference type="RefSeq" id="WP_047602433.1">
    <property type="nucleotide sequence ID" value="NZ_CP022117.1"/>
</dbReference>